<evidence type="ECO:0000256" key="8">
    <source>
        <dbReference type="ARBA" id="ARBA00048552"/>
    </source>
</evidence>
<evidence type="ECO:0000256" key="2">
    <source>
        <dbReference type="ARBA" id="ARBA00006460"/>
    </source>
</evidence>
<keyword evidence="9" id="KW-0460">Magnesium</keyword>
<dbReference type="GO" id="GO:0003899">
    <property type="term" value="F:DNA-directed RNA polymerase activity"/>
    <property type="evidence" value="ECO:0007669"/>
    <property type="project" value="UniProtKB-EC"/>
</dbReference>
<keyword evidence="9" id="KW-0862">Zinc</keyword>
<dbReference type="Proteomes" id="UP001551482">
    <property type="component" value="Unassembled WGS sequence"/>
</dbReference>
<dbReference type="SUPFAM" id="SSF64484">
    <property type="entry name" value="beta and beta-prime subunits of DNA dependent RNA-polymerase"/>
    <property type="match status" value="1"/>
</dbReference>
<dbReference type="InterPro" id="IPR007081">
    <property type="entry name" value="RNA_pol_Rpb1_5"/>
</dbReference>
<dbReference type="NCBIfam" id="NF011498">
    <property type="entry name" value="PRK14906.1"/>
    <property type="match status" value="1"/>
</dbReference>
<evidence type="ECO:0000256" key="10">
    <source>
        <dbReference type="RuleBase" id="RU004279"/>
    </source>
</evidence>
<dbReference type="InterPro" id="IPR006592">
    <property type="entry name" value="RNA_pol_N"/>
</dbReference>
<evidence type="ECO:0000256" key="3">
    <source>
        <dbReference type="ARBA" id="ARBA00022478"/>
    </source>
</evidence>
<evidence type="ECO:0000313" key="14">
    <source>
        <dbReference type="Proteomes" id="UP001551482"/>
    </source>
</evidence>
<dbReference type="Gene3D" id="1.10.132.30">
    <property type="match status" value="1"/>
</dbReference>
<dbReference type="Pfam" id="PF05000">
    <property type="entry name" value="RNA_pol_Rpb1_4"/>
    <property type="match status" value="1"/>
</dbReference>
<protein>
    <recommendedName>
        <fullName evidence="9">DNA-directed RNA polymerase subunit beta'</fullName>
        <shortName evidence="9">RNAP subunit beta'</shortName>
        <ecNumber evidence="9">2.7.7.6</ecNumber>
    </recommendedName>
    <alternativeName>
        <fullName evidence="9">RNA polymerase subunit beta'</fullName>
    </alternativeName>
    <alternativeName>
        <fullName evidence="9">Transcriptase subunit beta'</fullName>
    </alternativeName>
</protein>
<evidence type="ECO:0000256" key="1">
    <source>
        <dbReference type="ARBA" id="ARBA00004026"/>
    </source>
</evidence>
<dbReference type="Pfam" id="PF00623">
    <property type="entry name" value="RNA_pol_Rpb1_2"/>
    <property type="match status" value="2"/>
</dbReference>
<dbReference type="InterPro" id="IPR000722">
    <property type="entry name" value="RNA_pol_asu"/>
</dbReference>
<dbReference type="CDD" id="cd01609">
    <property type="entry name" value="RNAP_beta'_N"/>
    <property type="match status" value="1"/>
</dbReference>
<keyword evidence="4 9" id="KW-0808">Transferase</keyword>
<evidence type="ECO:0000256" key="4">
    <source>
        <dbReference type="ARBA" id="ARBA00022679"/>
    </source>
</evidence>
<dbReference type="Pfam" id="PF04997">
    <property type="entry name" value="RNA_pol_Rpb1_1"/>
    <property type="match status" value="1"/>
</dbReference>
<dbReference type="Gene3D" id="1.10.150.390">
    <property type="match status" value="1"/>
</dbReference>
<dbReference type="InterPro" id="IPR038120">
    <property type="entry name" value="Rpb1_funnel_sf"/>
</dbReference>
<dbReference type="Gene3D" id="2.40.40.20">
    <property type="match status" value="1"/>
</dbReference>
<evidence type="ECO:0000259" key="12">
    <source>
        <dbReference type="SMART" id="SM00663"/>
    </source>
</evidence>
<feature type="binding site" evidence="9">
    <location>
        <position position="539"/>
    </location>
    <ligand>
        <name>Mg(2+)</name>
        <dbReference type="ChEBI" id="CHEBI:18420"/>
    </ligand>
</feature>
<dbReference type="PANTHER" id="PTHR19376:SF54">
    <property type="entry name" value="DNA-DIRECTED RNA POLYMERASE SUBUNIT BETA"/>
    <property type="match status" value="1"/>
</dbReference>
<name>A0ABV3DTQ6_9ACTN</name>
<feature type="binding site" evidence="9">
    <location>
        <position position="967"/>
    </location>
    <ligand>
        <name>Zn(2+)</name>
        <dbReference type="ChEBI" id="CHEBI:29105"/>
        <label>2</label>
    </ligand>
</feature>
<comment type="cofactor">
    <cofactor evidence="9">
        <name>Zn(2+)</name>
        <dbReference type="ChEBI" id="CHEBI:29105"/>
    </cofactor>
    <text evidence="9">Binds 2 Zn(2+) ions per subunit.</text>
</comment>
<dbReference type="NCBIfam" id="TIGR02386">
    <property type="entry name" value="rpoC_TIGR"/>
    <property type="match status" value="1"/>
</dbReference>
<keyword evidence="6 9" id="KW-0479">Metal-binding</keyword>
<dbReference type="InterPro" id="IPR007083">
    <property type="entry name" value="RNA_pol_Rpb1_4"/>
</dbReference>
<dbReference type="Pfam" id="PF04998">
    <property type="entry name" value="RNA_pol_Rpb1_5"/>
    <property type="match status" value="1"/>
</dbReference>
<feature type="binding site" evidence="9">
    <location>
        <position position="62"/>
    </location>
    <ligand>
        <name>Zn(2+)</name>
        <dbReference type="ChEBI" id="CHEBI:29105"/>
        <label>1</label>
    </ligand>
</feature>
<keyword evidence="7 9" id="KW-0804">Transcription</keyword>
<proteinExistence type="inferred from homology"/>
<dbReference type="RefSeq" id="WP_358363022.1">
    <property type="nucleotide sequence ID" value="NZ_JBEZFP010000156.1"/>
</dbReference>
<feature type="binding site" evidence="9">
    <location>
        <position position="960"/>
    </location>
    <ligand>
        <name>Zn(2+)</name>
        <dbReference type="ChEBI" id="CHEBI:29105"/>
        <label>2</label>
    </ligand>
</feature>
<evidence type="ECO:0000256" key="9">
    <source>
        <dbReference type="HAMAP-Rule" id="MF_01322"/>
    </source>
</evidence>
<dbReference type="InterPro" id="IPR044893">
    <property type="entry name" value="RNA_pol_Rpb1_clamp_domain"/>
</dbReference>
<comment type="cofactor">
    <cofactor evidence="9">
        <name>Mg(2+)</name>
        <dbReference type="ChEBI" id="CHEBI:18420"/>
    </cofactor>
    <text evidence="9">Binds 1 Mg(2+) ion per subunit.</text>
</comment>
<dbReference type="InterPro" id="IPR007066">
    <property type="entry name" value="RNA_pol_Rpb1_3"/>
</dbReference>
<dbReference type="PANTHER" id="PTHR19376">
    <property type="entry name" value="DNA-DIRECTED RNA POLYMERASE"/>
    <property type="match status" value="1"/>
</dbReference>
<dbReference type="Gene3D" id="1.10.40.90">
    <property type="match status" value="1"/>
</dbReference>
<dbReference type="InterPro" id="IPR007080">
    <property type="entry name" value="RNA_pol_Rpb1_1"/>
</dbReference>
<dbReference type="EC" id="2.7.7.6" evidence="9"/>
<dbReference type="CDD" id="cd02655">
    <property type="entry name" value="RNAP_beta'_C"/>
    <property type="match status" value="1"/>
</dbReference>
<dbReference type="InterPro" id="IPR042102">
    <property type="entry name" value="RNA_pol_Rpb1_3_sf"/>
</dbReference>
<comment type="catalytic activity">
    <reaction evidence="8 9 10">
        <text>RNA(n) + a ribonucleoside 5'-triphosphate = RNA(n+1) + diphosphate</text>
        <dbReference type="Rhea" id="RHEA:21248"/>
        <dbReference type="Rhea" id="RHEA-COMP:14527"/>
        <dbReference type="Rhea" id="RHEA-COMP:17342"/>
        <dbReference type="ChEBI" id="CHEBI:33019"/>
        <dbReference type="ChEBI" id="CHEBI:61557"/>
        <dbReference type="ChEBI" id="CHEBI:140395"/>
        <dbReference type="EC" id="2.7.7.6"/>
    </reaction>
</comment>
<dbReference type="Gene3D" id="4.10.860.120">
    <property type="entry name" value="RNA polymerase II, clamp domain"/>
    <property type="match status" value="1"/>
</dbReference>
<comment type="similarity">
    <text evidence="2 9 10">Belongs to the RNA polymerase beta' chain family.</text>
</comment>
<keyword evidence="3 9" id="KW-0240">DNA-directed RNA polymerase</keyword>
<organism evidence="13 14">
    <name type="scientific">Streptodolium elevatio</name>
    <dbReference type="NCBI Taxonomy" id="3157996"/>
    <lineage>
        <taxon>Bacteria</taxon>
        <taxon>Bacillati</taxon>
        <taxon>Actinomycetota</taxon>
        <taxon>Actinomycetes</taxon>
        <taxon>Kitasatosporales</taxon>
        <taxon>Streptomycetaceae</taxon>
        <taxon>Streptodolium</taxon>
    </lineage>
</organism>
<feature type="binding site" evidence="9">
    <location>
        <position position="60"/>
    </location>
    <ligand>
        <name>Zn(2+)</name>
        <dbReference type="ChEBI" id="CHEBI:29105"/>
        <label>1</label>
    </ligand>
</feature>
<dbReference type="Pfam" id="PF04983">
    <property type="entry name" value="RNA_pol_Rpb1_3"/>
    <property type="match status" value="1"/>
</dbReference>
<evidence type="ECO:0000256" key="7">
    <source>
        <dbReference type="ARBA" id="ARBA00023163"/>
    </source>
</evidence>
<dbReference type="Gene3D" id="1.10.1790.20">
    <property type="match status" value="1"/>
</dbReference>
<evidence type="ECO:0000256" key="6">
    <source>
        <dbReference type="ARBA" id="ARBA00022723"/>
    </source>
</evidence>
<comment type="function">
    <text evidence="1 9 10">DNA-dependent RNA polymerase catalyzes the transcription of DNA into RNA using the four ribonucleoside triphosphates as substrates.</text>
</comment>
<sequence length="1297" mass="144228">MLDVNFFDELRIGLATADDIRTWSHGEVKKPETINYRTLKPEKDGLFCEKIFGPTRDWECYCGKYKRVRFKGIICERCGVEVTRAKVRRERMGHIELAAPVTHIWYFKGVPSRLGYLLDLAPKDLEKVIYFAAYMITYVDDERRQRDLPSLEAKISVERQQIEQRRDSMVEERQKKLEADLAELEAEGAKSDVRRKVREGAEREMKQLRDRNQRELDRLEEVWTRFKNLKVQDLEGDEILFREMRDRFGTYFLGSMGAQALQKRLESFDLEAEAEKLREIIRTGKGQKKTRALKRLKVVSAFLQTRNSPTGMVLDCVPVIPPDLRPMVQLDGGRFATSDLNDLYRRVINRNNRLKRLLDLGAPEIIVNNEKRMLQEAVDALFDNGRRGRPVTGPGNRPLKSLSDMLKGKQGRFRQNLLGKRVDYSGRSVIVVGPQLKLHQCGLPKQMALELFKPFVMKRLVDLNHAQNIKSAKRMVERARPVVWDVLEEVIAEHPVLLNRAPTLHRLGIQAFEPQLVEGKAIQIHPLVCTAFNADFDGDQMAVHLPLSAEAQAEARILMLSSNNILKPADGRPVTMPTQDMVLGLFFLTSDREDMKGVGRQFSSVAEAIMAFDARELDLQAKIDLRLPAGTVPPRGWVAPDNGPEGVNWEPGQPLRLNTTLGRALFNELLPSDYPFIDTEVGKKQLSAIVNDLAERYPKVEVAATLDNLKAAGFHWATRSGVTVSISDVVVPPNKAQILEGYEAQADKIQKQYERGLITKTERAQEQIQIWTKATNEVAEAMNANFPKTNPIFMMVDSGARGNMMQMRQIAGMRGLVSNAKNETIPRPIKASFREGLSVLEYFISTHGARKGLADTALRTADSGYLTRRLVDVSQDVIIREEDCGTDRGLTLDIAVRAADGSLRKTNDVETSVYARSLAEDVTVDGKVVAPAGVDLGDVIINQLVAAGVEQVKTRSVLTCESKVGTCAMCYGRSLATGKLVDIGEAVGIIAAQSIGEPGTQLTMRTFHTGGVAGDDITQGLPRVVELFEARTPKGVAPISEAAGRVRIEDTDKTRKVVVVPDDGSEELAYAVSKRVKLTVEEGDRVAVGQKLTLGAVNPHDVLRILGQRAVQVHLVAEVQKVYNSQGVSIHDKHIEIIIRQMLRRVTIIESGDAELLPGELVERGRFESENRRVVSEGGSPASGRPQLMGITKASLATESWLSAASFQETTRVLTDAAIHAKSDPLLGLKENVIIGKLIPAGTGMPRYRNIRVEPTEEAKAAMYSMSGYDEADYSAFGTGSGQAVPLEEYDFGGYQG</sequence>
<evidence type="ECO:0000313" key="13">
    <source>
        <dbReference type="EMBL" id="MEU8139133.1"/>
    </source>
</evidence>
<reference evidence="13 14" key="1">
    <citation type="submission" date="2024-06" db="EMBL/GenBank/DDBJ databases">
        <title>The Natural Products Discovery Center: Release of the First 8490 Sequenced Strains for Exploring Actinobacteria Biosynthetic Diversity.</title>
        <authorList>
            <person name="Kalkreuter E."/>
            <person name="Kautsar S.A."/>
            <person name="Yang D."/>
            <person name="Bader C.D."/>
            <person name="Teijaro C.N."/>
            <person name="Fluegel L."/>
            <person name="Davis C.M."/>
            <person name="Simpson J.R."/>
            <person name="Lauterbach L."/>
            <person name="Steele A.D."/>
            <person name="Gui C."/>
            <person name="Meng S."/>
            <person name="Li G."/>
            <person name="Viehrig K."/>
            <person name="Ye F."/>
            <person name="Su P."/>
            <person name="Kiefer A.F."/>
            <person name="Nichols A."/>
            <person name="Cepeda A.J."/>
            <person name="Yan W."/>
            <person name="Fan B."/>
            <person name="Jiang Y."/>
            <person name="Adhikari A."/>
            <person name="Zheng C.-J."/>
            <person name="Schuster L."/>
            <person name="Cowan T.M."/>
            <person name="Smanski M.J."/>
            <person name="Chevrette M.G."/>
            <person name="De Carvalho L.P.S."/>
            <person name="Shen B."/>
        </authorList>
    </citation>
    <scope>NUCLEOTIDE SEQUENCE [LARGE SCALE GENOMIC DNA]</scope>
    <source>
        <strain evidence="13 14">NPDC048946</strain>
    </source>
</reference>
<feature type="coiled-coil region" evidence="11">
    <location>
        <begin position="167"/>
        <end position="222"/>
    </location>
</feature>
<accession>A0ABV3DTQ6</accession>
<feature type="binding site" evidence="9">
    <location>
        <position position="537"/>
    </location>
    <ligand>
        <name>Mg(2+)</name>
        <dbReference type="ChEBI" id="CHEBI:18420"/>
    </ligand>
</feature>
<dbReference type="Gene3D" id="2.40.50.100">
    <property type="match status" value="1"/>
</dbReference>
<evidence type="ECO:0000256" key="11">
    <source>
        <dbReference type="SAM" id="Coils"/>
    </source>
</evidence>
<keyword evidence="5 9" id="KW-0548">Nucleotidyltransferase</keyword>
<feature type="binding site" evidence="9">
    <location>
        <position position="970"/>
    </location>
    <ligand>
        <name>Zn(2+)</name>
        <dbReference type="ChEBI" id="CHEBI:29105"/>
        <label>2</label>
    </ligand>
</feature>
<dbReference type="HAMAP" id="MF_01322">
    <property type="entry name" value="RNApol_bact_RpoC"/>
    <property type="match status" value="1"/>
</dbReference>
<dbReference type="GO" id="GO:0000428">
    <property type="term" value="C:DNA-directed RNA polymerase complex"/>
    <property type="evidence" value="ECO:0007669"/>
    <property type="project" value="UniProtKB-KW"/>
</dbReference>
<dbReference type="InterPro" id="IPR012754">
    <property type="entry name" value="DNA-dir_RpoC_beta_prime_bact"/>
</dbReference>
<keyword evidence="11" id="KW-0175">Coiled coil</keyword>
<dbReference type="Gene3D" id="1.10.274.100">
    <property type="entry name" value="RNA polymerase Rpb1, domain 3"/>
    <property type="match status" value="2"/>
</dbReference>
<comment type="caution">
    <text evidence="13">The sequence shown here is derived from an EMBL/GenBank/DDBJ whole genome shotgun (WGS) entry which is preliminary data.</text>
</comment>
<gene>
    <name evidence="9" type="primary">rpoC</name>
    <name evidence="13" type="ORF">AB0C36_37250</name>
</gene>
<feature type="binding site" evidence="9">
    <location>
        <position position="535"/>
    </location>
    <ligand>
        <name>Mg(2+)</name>
        <dbReference type="ChEBI" id="CHEBI:18420"/>
    </ligand>
</feature>
<keyword evidence="14" id="KW-1185">Reference proteome</keyword>
<comment type="subunit">
    <text evidence="9">The RNAP catalytic core consists of 2 alpha, 1 beta, 1 beta' and 1 omega subunit. When a sigma factor is associated with the core the holoenzyme is formed, which can initiate transcription.</text>
</comment>
<feature type="binding site" evidence="9">
    <location>
        <position position="78"/>
    </location>
    <ligand>
        <name>Zn(2+)</name>
        <dbReference type="ChEBI" id="CHEBI:29105"/>
        <label>1</label>
    </ligand>
</feature>
<feature type="binding site" evidence="9">
    <location>
        <position position="75"/>
    </location>
    <ligand>
        <name>Zn(2+)</name>
        <dbReference type="ChEBI" id="CHEBI:29105"/>
        <label>1</label>
    </ligand>
</feature>
<dbReference type="SMART" id="SM00663">
    <property type="entry name" value="RPOLA_N"/>
    <property type="match status" value="1"/>
</dbReference>
<evidence type="ECO:0000256" key="5">
    <source>
        <dbReference type="ARBA" id="ARBA00022695"/>
    </source>
</evidence>
<feature type="domain" description="RNA polymerase N-terminal" evidence="12">
    <location>
        <begin position="310"/>
        <end position="589"/>
    </location>
</feature>
<dbReference type="InterPro" id="IPR045867">
    <property type="entry name" value="DNA-dir_RpoC_beta_prime"/>
</dbReference>
<feature type="binding site" evidence="9">
    <location>
        <position position="884"/>
    </location>
    <ligand>
        <name>Zn(2+)</name>
        <dbReference type="ChEBI" id="CHEBI:29105"/>
        <label>2</label>
    </ligand>
</feature>
<dbReference type="EMBL" id="JBEZFP010000156">
    <property type="protein sequence ID" value="MEU8139133.1"/>
    <property type="molecule type" value="Genomic_DNA"/>
</dbReference>